<comment type="caution">
    <text evidence="4">The sequence shown here is derived from an EMBL/GenBank/DDBJ whole genome shotgun (WGS) entry which is preliminary data.</text>
</comment>
<dbReference type="RefSeq" id="WP_229434588.1">
    <property type="nucleotide sequence ID" value="NZ_JAJHPV010000022.1"/>
</dbReference>
<dbReference type="Gene3D" id="2.60.120.1440">
    <property type="match status" value="1"/>
</dbReference>
<organism evidence="4 5">
    <name type="scientific">Massilia agrisoli</name>
    <dbReference type="NCBI Taxonomy" id="2892444"/>
    <lineage>
        <taxon>Bacteria</taxon>
        <taxon>Pseudomonadati</taxon>
        <taxon>Pseudomonadota</taxon>
        <taxon>Betaproteobacteria</taxon>
        <taxon>Burkholderiales</taxon>
        <taxon>Oxalobacteraceae</taxon>
        <taxon>Telluria group</taxon>
        <taxon>Massilia</taxon>
    </lineage>
</organism>
<dbReference type="Proteomes" id="UP001198701">
    <property type="component" value="Unassembled WGS sequence"/>
</dbReference>
<keyword evidence="5" id="KW-1185">Reference proteome</keyword>
<evidence type="ECO:0000256" key="1">
    <source>
        <dbReference type="SAM" id="MobiDB-lite"/>
    </source>
</evidence>
<dbReference type="PANTHER" id="PTHR38731:SF3">
    <property type="entry name" value="BLL6125 PROTEIN"/>
    <property type="match status" value="1"/>
</dbReference>
<sequence length="452" mass="47653">MLRNLSVLAALVLCSNLAFAAEAGKVIFVAGKASIADSPVAEGQAVQEGQMLTTGPDGFIYVKTIDSGLFILRPNTRARIVSYHVDANNPANTRIKLDLLSGVARSRSGNAVKLARQNFRFNTPVAAIGVRGTDFTVFTDQDTSRVAVISGGVVVSGFAGGCRPDGIGPCEGSTSRELSATQQGQLLVVKRGKAAPVLVEGTLSTDPSAAPHPDEPVSQTGGKSSNSVVGVSQNLDPQKSESLRQASNQQPPVVPTVPPVMPDTGVIDIPAPPPVVAPSLPERSIVWGRWQRLMAQTAKINLATEQAKSELLAVNGNYALFRTPGKDYVAPEKGSIGFALHDSEAFIYSDVGSKRTVSSAMVTNGKLNVDFGTRSFKTSVDVHNRLEKFSLVGAGSIGTDGRMHGDLAQSQLGVMNIQGLLSNEVEGGAAAYIFDARLDNVRTVNGVTYWRK</sequence>
<evidence type="ECO:0000313" key="5">
    <source>
        <dbReference type="Proteomes" id="UP001198701"/>
    </source>
</evidence>
<evidence type="ECO:0000313" key="4">
    <source>
        <dbReference type="EMBL" id="MCC6073468.1"/>
    </source>
</evidence>
<dbReference type="PANTHER" id="PTHR38731">
    <property type="entry name" value="LIPL45-RELATED LIPOPROTEIN-RELATED"/>
    <property type="match status" value="1"/>
</dbReference>
<feature type="signal peptide" evidence="2">
    <location>
        <begin position="1"/>
        <end position="20"/>
    </location>
</feature>
<feature type="compositionally biased region" description="Low complexity" evidence="1">
    <location>
        <begin position="221"/>
        <end position="232"/>
    </location>
</feature>
<proteinExistence type="predicted"/>
<keyword evidence="2" id="KW-0732">Signal</keyword>
<gene>
    <name evidence="4" type="ORF">LMJ30_21275</name>
</gene>
<feature type="domain" description="FecR protein" evidence="3">
    <location>
        <begin position="52"/>
        <end position="153"/>
    </location>
</feature>
<dbReference type="InterPro" id="IPR006860">
    <property type="entry name" value="FecR"/>
</dbReference>
<name>A0ABS8J0M2_9BURK</name>
<protein>
    <submittedName>
        <fullName evidence="4">FecR domain-containing protein</fullName>
    </submittedName>
</protein>
<dbReference type="EMBL" id="JAJHPV010000022">
    <property type="protein sequence ID" value="MCC6073468.1"/>
    <property type="molecule type" value="Genomic_DNA"/>
</dbReference>
<dbReference type="Pfam" id="PF04773">
    <property type="entry name" value="FecR"/>
    <property type="match status" value="1"/>
</dbReference>
<reference evidence="4 5" key="1">
    <citation type="submission" date="2021-11" db="EMBL/GenBank/DDBJ databases">
        <authorList>
            <person name="Huq M.A."/>
        </authorList>
    </citation>
    <scope>NUCLEOTIDE SEQUENCE [LARGE SCALE GENOMIC DNA]</scope>
    <source>
        <strain evidence="4 5">MAHUQ-52</strain>
    </source>
</reference>
<feature type="chain" id="PRO_5047134587" evidence="2">
    <location>
        <begin position="21"/>
        <end position="452"/>
    </location>
</feature>
<feature type="region of interest" description="Disordered" evidence="1">
    <location>
        <begin position="202"/>
        <end position="255"/>
    </location>
</feature>
<evidence type="ECO:0000256" key="2">
    <source>
        <dbReference type="SAM" id="SignalP"/>
    </source>
</evidence>
<accession>A0ABS8J0M2</accession>
<evidence type="ECO:0000259" key="3">
    <source>
        <dbReference type="Pfam" id="PF04773"/>
    </source>
</evidence>